<reference evidence="1 2" key="1">
    <citation type="journal article" date="2019" name="Genome Biol. Evol.">
        <title>Insights into the evolution of the New World diploid cottons (Gossypium, subgenus Houzingenia) based on genome sequencing.</title>
        <authorList>
            <person name="Grover C.E."/>
            <person name="Arick M.A. 2nd"/>
            <person name="Thrash A."/>
            <person name="Conover J.L."/>
            <person name="Sanders W.S."/>
            <person name="Peterson D.G."/>
            <person name="Frelichowski J.E."/>
            <person name="Scheffler J.A."/>
            <person name="Scheffler B.E."/>
            <person name="Wendel J.F."/>
        </authorList>
    </citation>
    <scope>NUCLEOTIDE SEQUENCE [LARGE SCALE GENOMIC DNA]</scope>
    <source>
        <strain evidence="1">0</strain>
        <tissue evidence="1">Leaf</tissue>
    </source>
</reference>
<sequence>MADVEGDFQRLPLEDAKEEEAAILELRDHDF</sequence>
<evidence type="ECO:0000313" key="2">
    <source>
        <dbReference type="Proteomes" id="UP000593560"/>
    </source>
</evidence>
<keyword evidence="2" id="KW-1185">Reference proteome</keyword>
<dbReference type="AlphaFoldDB" id="A0A7J9HKV6"/>
<evidence type="ECO:0000313" key="1">
    <source>
        <dbReference type="EMBL" id="MBA0809555.1"/>
    </source>
</evidence>
<comment type="caution">
    <text evidence="1">The sequence shown here is derived from an EMBL/GenBank/DDBJ whole genome shotgun (WGS) entry which is preliminary data.</text>
</comment>
<protein>
    <submittedName>
        <fullName evidence="1">Uncharacterized protein</fullName>
    </submittedName>
</protein>
<organism evidence="1 2">
    <name type="scientific">Gossypium harknessii</name>
    <dbReference type="NCBI Taxonomy" id="34285"/>
    <lineage>
        <taxon>Eukaryota</taxon>
        <taxon>Viridiplantae</taxon>
        <taxon>Streptophyta</taxon>
        <taxon>Embryophyta</taxon>
        <taxon>Tracheophyta</taxon>
        <taxon>Spermatophyta</taxon>
        <taxon>Magnoliopsida</taxon>
        <taxon>eudicotyledons</taxon>
        <taxon>Gunneridae</taxon>
        <taxon>Pentapetalae</taxon>
        <taxon>rosids</taxon>
        <taxon>malvids</taxon>
        <taxon>Malvales</taxon>
        <taxon>Malvaceae</taxon>
        <taxon>Malvoideae</taxon>
        <taxon>Gossypium</taxon>
    </lineage>
</organism>
<gene>
    <name evidence="1" type="ORF">Gohar_025200</name>
</gene>
<proteinExistence type="predicted"/>
<name>A0A7J9HKV6_9ROSI</name>
<dbReference type="Proteomes" id="UP000593560">
    <property type="component" value="Unassembled WGS sequence"/>
</dbReference>
<dbReference type="EMBL" id="JABFAD010000009">
    <property type="protein sequence ID" value="MBA0809555.1"/>
    <property type="molecule type" value="Genomic_DNA"/>
</dbReference>
<accession>A0A7J9HKV6</accession>